<dbReference type="Proteomes" id="UP000475117">
    <property type="component" value="Chromosome"/>
</dbReference>
<dbReference type="EMBL" id="CP066776">
    <property type="protein sequence ID" value="QQL44767.1"/>
    <property type="molecule type" value="Genomic_DNA"/>
</dbReference>
<dbReference type="KEGG" id="soa:G3M56_012935"/>
<dbReference type="RefSeq" id="WP_164365167.1">
    <property type="nucleotide sequence ID" value="NZ_CP066776.1"/>
</dbReference>
<evidence type="ECO:0000313" key="3">
    <source>
        <dbReference type="Proteomes" id="UP000475117"/>
    </source>
</evidence>
<proteinExistence type="predicted"/>
<dbReference type="InterPro" id="IPR019554">
    <property type="entry name" value="Soluble_ligand-bd"/>
</dbReference>
<gene>
    <name evidence="2" type="ORF">G3M56_012935</name>
</gene>
<evidence type="ECO:0000313" key="2">
    <source>
        <dbReference type="EMBL" id="QQL44767.1"/>
    </source>
</evidence>
<feature type="domain" description="Soluble ligand binding" evidence="1">
    <location>
        <begin position="130"/>
        <end position="174"/>
    </location>
</feature>
<protein>
    <submittedName>
        <fullName evidence="2">SLBB domain-containing protein</fullName>
    </submittedName>
</protein>
<organism evidence="2 3">
    <name type="scientific">Sulfuriroseicoccus oceanibius</name>
    <dbReference type="NCBI Taxonomy" id="2707525"/>
    <lineage>
        <taxon>Bacteria</taxon>
        <taxon>Pseudomonadati</taxon>
        <taxon>Verrucomicrobiota</taxon>
        <taxon>Verrucomicrobiia</taxon>
        <taxon>Verrucomicrobiales</taxon>
        <taxon>Verrucomicrobiaceae</taxon>
        <taxon>Sulfuriroseicoccus</taxon>
    </lineage>
</organism>
<dbReference type="Pfam" id="PF10531">
    <property type="entry name" value="SLBB"/>
    <property type="match status" value="1"/>
</dbReference>
<dbReference type="Gene3D" id="3.10.560.10">
    <property type="entry name" value="Outer membrane lipoprotein wza domain like"/>
    <property type="match status" value="1"/>
</dbReference>
<dbReference type="AlphaFoldDB" id="A0A6B3LE25"/>
<keyword evidence="3" id="KW-1185">Reference proteome</keyword>
<accession>A0A6B3LE25</accession>
<evidence type="ECO:0000259" key="1">
    <source>
        <dbReference type="Pfam" id="PF10531"/>
    </source>
</evidence>
<reference evidence="2 3" key="1">
    <citation type="submission" date="2020-12" db="EMBL/GenBank/DDBJ databases">
        <title>Sulforoseuscoccus oceanibium gen. nov., sp. nov., a representative of the phylum Verrucomicrobia with special cytoplasmic membrane, and proposal of Sulforoseuscoccusaceae fam. nov.</title>
        <authorList>
            <person name="Xi F."/>
        </authorList>
    </citation>
    <scope>NUCLEOTIDE SEQUENCE [LARGE SCALE GENOMIC DNA]</scope>
    <source>
        <strain evidence="2 3">T37</strain>
    </source>
</reference>
<name>A0A6B3LE25_9BACT</name>
<sequence length="234" mass="25585">MEQLLDVMNLQMREMKTWTAVLLMALAWAGSLMADEPLKLVPDSSFSFKAGDELRIEVYQRRGGEVRQVEAGTFTLSEVGHTKIKGQTIKLSALNFEDALSAIESGMRRESYVIGLELKAQIVSVNGDPVVYIGGRVRRPGHVVVSGAVSVADLVDAAGGLALDGSAERVRVVHQGVTQVHDVRDSEKAGELKIEPGSILSVARSLVSDDRSMRDRLDQLNHGKPRRDRLRDGL</sequence>